<dbReference type="Gene3D" id="1.10.510.10">
    <property type="entry name" value="Transferase(Phosphotransferase) domain 1"/>
    <property type="match status" value="1"/>
</dbReference>
<evidence type="ECO:0000256" key="5">
    <source>
        <dbReference type="ARBA" id="ARBA00022777"/>
    </source>
</evidence>
<evidence type="ECO:0000256" key="7">
    <source>
        <dbReference type="SAM" id="Coils"/>
    </source>
</evidence>
<evidence type="ECO:0000313" key="11">
    <source>
        <dbReference type="EMBL" id="OGG96662.1"/>
    </source>
</evidence>
<proteinExistence type="predicted"/>
<keyword evidence="5" id="KW-0418">Kinase</keyword>
<comment type="caution">
    <text evidence="11">The sequence shown here is derived from an EMBL/GenBank/DDBJ whole genome shotgun (WGS) entry which is preliminary data.</text>
</comment>
<dbReference type="STRING" id="1817772.A2527_03650"/>
<dbReference type="GO" id="GO:0009927">
    <property type="term" value="F:histidine phosphotransfer kinase activity"/>
    <property type="evidence" value="ECO:0007669"/>
    <property type="project" value="TreeGrafter"/>
</dbReference>
<dbReference type="InterPro" id="IPR005467">
    <property type="entry name" value="His_kinase_dom"/>
</dbReference>
<dbReference type="Gene3D" id="1.10.287.130">
    <property type="match status" value="1"/>
</dbReference>
<dbReference type="CDD" id="cd17574">
    <property type="entry name" value="REC_OmpR"/>
    <property type="match status" value="1"/>
</dbReference>
<dbReference type="PANTHER" id="PTHR43047:SF72">
    <property type="entry name" value="OSMOSENSING HISTIDINE PROTEIN KINASE SLN1"/>
    <property type="match status" value="1"/>
</dbReference>
<keyword evidence="4" id="KW-0808">Transferase</keyword>
<dbReference type="CDD" id="cd16922">
    <property type="entry name" value="HATPase_EvgS-ArcB-TorS-like"/>
    <property type="match status" value="1"/>
</dbReference>
<comment type="catalytic activity">
    <reaction evidence="1">
        <text>ATP + protein L-histidine = ADP + protein N-phospho-L-histidine.</text>
        <dbReference type="EC" id="2.7.13.3"/>
    </reaction>
</comment>
<evidence type="ECO:0000256" key="1">
    <source>
        <dbReference type="ARBA" id="ARBA00000085"/>
    </source>
</evidence>
<evidence type="ECO:0000259" key="8">
    <source>
        <dbReference type="PROSITE" id="PS50011"/>
    </source>
</evidence>
<dbReference type="SUPFAM" id="SSF52540">
    <property type="entry name" value="P-loop containing nucleoside triphosphate hydrolases"/>
    <property type="match status" value="1"/>
</dbReference>
<feature type="domain" description="Protein kinase" evidence="8">
    <location>
        <begin position="10"/>
        <end position="271"/>
    </location>
</feature>
<dbReference type="SMART" id="SM00387">
    <property type="entry name" value="HATPase_c"/>
    <property type="match status" value="1"/>
</dbReference>
<dbReference type="SMART" id="SM00220">
    <property type="entry name" value="S_TKc"/>
    <property type="match status" value="1"/>
</dbReference>
<organism evidence="11 12">
    <name type="scientific">Candidatus Lambdaproteobacteria bacterium RIFOXYD2_FULL_50_16</name>
    <dbReference type="NCBI Taxonomy" id="1817772"/>
    <lineage>
        <taxon>Bacteria</taxon>
        <taxon>Pseudomonadati</taxon>
        <taxon>Pseudomonadota</taxon>
        <taxon>Candidatus Lambdaproteobacteria</taxon>
    </lineage>
</organism>
<dbReference type="InterPro" id="IPR000719">
    <property type="entry name" value="Prot_kinase_dom"/>
</dbReference>
<dbReference type="InterPro" id="IPR041664">
    <property type="entry name" value="AAA_16"/>
</dbReference>
<name>A0A1F6GEX7_9PROT</name>
<dbReference type="SUPFAM" id="SSF47384">
    <property type="entry name" value="Homodimeric domain of signal transducing histidine kinase"/>
    <property type="match status" value="1"/>
</dbReference>
<dbReference type="SUPFAM" id="SSF56112">
    <property type="entry name" value="Protein kinase-like (PK-like)"/>
    <property type="match status" value="1"/>
</dbReference>
<dbReference type="InterPro" id="IPR003594">
    <property type="entry name" value="HATPase_dom"/>
</dbReference>
<dbReference type="SUPFAM" id="SSF52172">
    <property type="entry name" value="CheY-like"/>
    <property type="match status" value="1"/>
</dbReference>
<accession>A0A1F6GEX7</accession>
<evidence type="ECO:0000259" key="9">
    <source>
        <dbReference type="PROSITE" id="PS50109"/>
    </source>
</evidence>
<reference evidence="11 12" key="1">
    <citation type="journal article" date="2016" name="Nat. Commun.">
        <title>Thousands of microbial genomes shed light on interconnected biogeochemical processes in an aquifer system.</title>
        <authorList>
            <person name="Anantharaman K."/>
            <person name="Brown C.T."/>
            <person name="Hug L.A."/>
            <person name="Sharon I."/>
            <person name="Castelle C.J."/>
            <person name="Probst A.J."/>
            <person name="Thomas B.C."/>
            <person name="Singh A."/>
            <person name="Wilkins M.J."/>
            <person name="Karaoz U."/>
            <person name="Brodie E.L."/>
            <person name="Williams K.H."/>
            <person name="Hubbard S.S."/>
            <person name="Banfield J.F."/>
        </authorList>
    </citation>
    <scope>NUCLEOTIDE SEQUENCE [LARGE SCALE GENOMIC DNA]</scope>
</reference>
<dbReference type="EC" id="2.7.13.3" evidence="2"/>
<dbReference type="InterPro" id="IPR011006">
    <property type="entry name" value="CheY-like_superfamily"/>
</dbReference>
<dbReference type="PRINTS" id="PR00344">
    <property type="entry name" value="BCTRLSENSOR"/>
</dbReference>
<feature type="modified residue" description="4-aspartylphosphate" evidence="6">
    <location>
        <position position="1706"/>
    </location>
</feature>
<dbReference type="CDD" id="cd14014">
    <property type="entry name" value="STKc_PknB_like"/>
    <property type="match status" value="1"/>
</dbReference>
<dbReference type="Pfam" id="PF01590">
    <property type="entry name" value="GAF"/>
    <property type="match status" value="1"/>
</dbReference>
<dbReference type="GO" id="GO:0000155">
    <property type="term" value="F:phosphorelay sensor kinase activity"/>
    <property type="evidence" value="ECO:0007669"/>
    <property type="project" value="InterPro"/>
</dbReference>
<dbReference type="InterPro" id="IPR011009">
    <property type="entry name" value="Kinase-like_dom_sf"/>
</dbReference>
<dbReference type="SMART" id="SM00448">
    <property type="entry name" value="REC"/>
    <property type="match status" value="1"/>
</dbReference>
<evidence type="ECO:0000256" key="6">
    <source>
        <dbReference type="PROSITE-ProRule" id="PRU00169"/>
    </source>
</evidence>
<dbReference type="SMART" id="SM00065">
    <property type="entry name" value="GAF"/>
    <property type="match status" value="1"/>
</dbReference>
<dbReference type="Pfam" id="PF00072">
    <property type="entry name" value="Response_reg"/>
    <property type="match status" value="1"/>
</dbReference>
<dbReference type="InterPro" id="IPR029016">
    <property type="entry name" value="GAF-like_dom_sf"/>
</dbReference>
<dbReference type="InterPro" id="IPR036097">
    <property type="entry name" value="HisK_dim/P_sf"/>
</dbReference>
<keyword evidence="7" id="KW-0175">Coiled coil</keyword>
<dbReference type="SMART" id="SM00388">
    <property type="entry name" value="HisKA"/>
    <property type="match status" value="1"/>
</dbReference>
<evidence type="ECO:0000256" key="2">
    <source>
        <dbReference type="ARBA" id="ARBA00012438"/>
    </source>
</evidence>
<dbReference type="PROSITE" id="PS50011">
    <property type="entry name" value="PROTEIN_KINASE_DOM"/>
    <property type="match status" value="1"/>
</dbReference>
<dbReference type="Gene3D" id="3.30.450.40">
    <property type="match status" value="1"/>
</dbReference>
<dbReference type="InterPro" id="IPR027417">
    <property type="entry name" value="P-loop_NTPase"/>
</dbReference>
<feature type="domain" description="Response regulatory" evidence="10">
    <location>
        <begin position="1656"/>
        <end position="1773"/>
    </location>
</feature>
<feature type="coiled-coil region" evidence="7">
    <location>
        <begin position="1779"/>
        <end position="1815"/>
    </location>
</feature>
<dbReference type="Pfam" id="PF02518">
    <property type="entry name" value="HATPase_c"/>
    <property type="match status" value="1"/>
</dbReference>
<dbReference type="InterPro" id="IPR004358">
    <property type="entry name" value="Sig_transdc_His_kin-like_C"/>
</dbReference>
<protein>
    <recommendedName>
        <fullName evidence="2">histidine kinase</fullName>
        <ecNumber evidence="2">2.7.13.3</ecNumber>
    </recommendedName>
</protein>
<dbReference type="Pfam" id="PF00069">
    <property type="entry name" value="Pkinase"/>
    <property type="match status" value="1"/>
</dbReference>
<sequence>MSGNEGLYSFQIKKEFHQNSRYRWFRATLTATGQSVVLKQLKESNPDLESSRLIKHEFALNRRFSTERICPVYGLESLNGRLTLILADCGEAHLGKLIAKGPVAQDHFLKLATQLAEALFKTHQQNILFQNLEPKHLLLGPSGLVLTDFSRSLDLGGLNKEGAIFSPKNSVNIAYQAPEQTGRLERVVDLRADLYSLGVVFYQMLTGKLPFAGTDPDLILHAKLTSSPASLDKHQPELDPLLYSLVSKLLEVNPDNRYQTTAGLLTDLKNLGREAPPNIRISDYPAQLIFSNYLYGRETESRQLEAWIREIPGSEARLVQIVGPSGGGKNSLVARLEPLIRKQGGRFLKGGFHPPTGQAGEEALLEAFSGWINEALIEPKAVVLRLKQKVRSVLDGDQELLRKLLPRLELLLGPSEHNVETSSPERLGQALARLAEGLISEYGFLVVSLGNLQWARPDQLKIINAFLRKAPKGLLCLIRSQTPIELPKPRAGFRVETIHLGNLNLATIEELLSDLLTKPTSEVLPLATLTLERTQGNPLLIMDFLAQLYNQKLIYQNPESGWKWDLAGANRYIDSKNRIGILEIRLHDLGPELNQLLQIASTLGESFDLNQLCVLALSSEAQLKGKLAPAVERGILVLEPTGYRFHHEQIQHHLYQSLDPVQAGQTHLALAADLQYRFPDFQSGPKLFDILSHFNQAQALLRLPLERLELARLNLLAATLSLDSGQPAQSVSWCDAGLLALKEVTDPLADELALDISWQRATCLFSLGQIEEFDRDLTLLMGRHQGKALARLGLLRIRHMALLQQPEGVCMALSQGLKELGITFPFDTQAAQLALKQVRGLKEEALDSSEALLASQLLAESLPCLSGGHLVWFELALILLERLSFKKNQPAFLGLVRWGQASLAFEANQPNDAETRVDQLSQLISTLPSGPQRHQLNLLYQANLRPWTEPWAPLALELWSVLEPLLINKDWFFGNLALKWRNDLLLDKDPVGAKDDSRQILELYKEGAPYLGGLYDWFVEEPKTLLDPFRRELLGALRAYISEEMEDATASLKRAHECRPALLGAPLSVLFAFLQAKMELAQPKENASGYTYLEKLSQFVPGAAVPYLLIQAETAWAKKDASEARDLFETTLERADRIGQVMYEMTTSETYGRMAWRLNQPRKARGLIDIALALAQNWGPEFKIKNLEHLRAKFFPDLSSLPRVRGPLAPTEGIDQEQLFESLLAISQEIDQERLPRRILERILAYAGAEKGLLFFGDQGRSRLVSAMCSVGGRIKDAWSIDKEKNGELYSEAITRFVFRTGEELILTHACEQGPFIIDPYVQNQQVLSVYCTPFASNGEPLGLLYLENNQIPDAFGKGRLKALKIILAQAAIAWEKAGLYHRQLVLVDRLKDMDRLKDEFLAGTSHELRTPLAGIIGLSEMMLESTNLEDQTKRNQLRLIIQSGKRLSGLINDILDFSLIKEQRLRLRLIPIDLHRLTANLMVLCRPLIGEKPLELVNLISPEISTVAADENRLQQILYNLLGNAIKFCAKGRIEIRAEEIQGQMKVSVTDTGIGIEAERLERIFDAFAGHNHSKNPIEGAGMGLALAWQLVRLHGGTIWAESVLGKGSSFFFTLPLHQEKAFVLEPIKEPENDWIDPEWLLLDESPRPEKPEARILVVEDDPILAKTISQYLAGQNFWCQLALGGQEALDVLATDEPFDLVLLDLMLPGMDGFEVCRRIRENFDAARLPVIILTARAGTDDLLKGFKQGANDYLVKPVQPNELLARVKAQIEVRVSLERLEQNRLLAKEIEKRQNAEAELKTKQRQLLRLFDDLALPVLGLDAKLKLVLLNQKAESLLGINNLTHETHFLTDLIADLVWPLPEEGLSVRLKSGEGGTFYLLLHSISAEGFLLSLTQGASTPGQLNALKNFGEFASASGGQLLSQVRSLPARLDQSEFNRYNQVVADELRQKMVELMNLSLRYWSQTTGLTKVDLAEQSGIWNATVDKNGTFRTRTLDRYLKYSGFPDKPRWRDVLQTAYYCLQNCPEQAAAIRLELEAELRYLEQRLSFM</sequence>
<dbReference type="InterPro" id="IPR001789">
    <property type="entry name" value="Sig_transdc_resp-reg_receiver"/>
</dbReference>
<evidence type="ECO:0000256" key="3">
    <source>
        <dbReference type="ARBA" id="ARBA00022553"/>
    </source>
</evidence>
<dbReference type="CDD" id="cd22890">
    <property type="entry name" value="ChiS-DBD"/>
    <property type="match status" value="1"/>
</dbReference>
<dbReference type="SUPFAM" id="SSF55874">
    <property type="entry name" value="ATPase domain of HSP90 chaperone/DNA topoisomerase II/histidine kinase"/>
    <property type="match status" value="1"/>
</dbReference>
<dbReference type="Pfam" id="PF13191">
    <property type="entry name" value="AAA_16"/>
    <property type="match status" value="1"/>
</dbReference>
<dbReference type="FunFam" id="3.30.565.10:FF:000006">
    <property type="entry name" value="Sensor histidine kinase WalK"/>
    <property type="match status" value="1"/>
</dbReference>
<dbReference type="SUPFAM" id="SSF55781">
    <property type="entry name" value="GAF domain-like"/>
    <property type="match status" value="1"/>
</dbReference>
<dbReference type="CDD" id="cd00082">
    <property type="entry name" value="HisKA"/>
    <property type="match status" value="1"/>
</dbReference>
<dbReference type="EMBL" id="MFNE01000010">
    <property type="protein sequence ID" value="OGG96662.1"/>
    <property type="molecule type" value="Genomic_DNA"/>
</dbReference>
<dbReference type="PROSITE" id="PS50109">
    <property type="entry name" value="HIS_KIN"/>
    <property type="match status" value="1"/>
</dbReference>
<keyword evidence="3 6" id="KW-0597">Phosphoprotein</keyword>
<gene>
    <name evidence="11" type="ORF">A2527_03650</name>
</gene>
<dbReference type="PANTHER" id="PTHR43047">
    <property type="entry name" value="TWO-COMPONENT HISTIDINE PROTEIN KINASE"/>
    <property type="match status" value="1"/>
</dbReference>
<feature type="domain" description="Histidine kinase" evidence="9">
    <location>
        <begin position="1404"/>
        <end position="1620"/>
    </location>
</feature>
<evidence type="ECO:0000256" key="4">
    <source>
        <dbReference type="ARBA" id="ARBA00022679"/>
    </source>
</evidence>
<evidence type="ECO:0000313" key="12">
    <source>
        <dbReference type="Proteomes" id="UP000178449"/>
    </source>
</evidence>
<dbReference type="GO" id="GO:0005886">
    <property type="term" value="C:plasma membrane"/>
    <property type="evidence" value="ECO:0007669"/>
    <property type="project" value="TreeGrafter"/>
</dbReference>
<dbReference type="InterPro" id="IPR036890">
    <property type="entry name" value="HATPase_C_sf"/>
</dbReference>
<dbReference type="Proteomes" id="UP000178449">
    <property type="component" value="Unassembled WGS sequence"/>
</dbReference>
<dbReference type="Gene3D" id="3.40.50.2300">
    <property type="match status" value="1"/>
</dbReference>
<dbReference type="GO" id="GO:0005524">
    <property type="term" value="F:ATP binding"/>
    <property type="evidence" value="ECO:0007669"/>
    <property type="project" value="InterPro"/>
</dbReference>
<dbReference type="Pfam" id="PF00512">
    <property type="entry name" value="HisKA"/>
    <property type="match status" value="1"/>
</dbReference>
<dbReference type="Gene3D" id="3.30.565.10">
    <property type="entry name" value="Histidine kinase-like ATPase, C-terminal domain"/>
    <property type="match status" value="1"/>
</dbReference>
<dbReference type="InterPro" id="IPR003018">
    <property type="entry name" value="GAF"/>
</dbReference>
<evidence type="ECO:0000259" key="10">
    <source>
        <dbReference type="PROSITE" id="PS50110"/>
    </source>
</evidence>
<dbReference type="PROSITE" id="PS50110">
    <property type="entry name" value="RESPONSE_REGULATORY"/>
    <property type="match status" value="1"/>
</dbReference>
<dbReference type="InterPro" id="IPR003661">
    <property type="entry name" value="HisK_dim/P_dom"/>
</dbReference>